<dbReference type="GO" id="GO:0004674">
    <property type="term" value="F:protein serine/threonine kinase activity"/>
    <property type="evidence" value="ECO:0007669"/>
    <property type="project" value="UniProtKB-EC"/>
</dbReference>
<dbReference type="Proteomes" id="UP000077266">
    <property type="component" value="Unassembled WGS sequence"/>
</dbReference>
<feature type="region of interest" description="Disordered" evidence="2">
    <location>
        <begin position="290"/>
        <end position="316"/>
    </location>
</feature>
<dbReference type="SMART" id="SM00220">
    <property type="entry name" value="S_TKc"/>
    <property type="match status" value="1"/>
</dbReference>
<dbReference type="InterPro" id="IPR011009">
    <property type="entry name" value="Kinase-like_dom_sf"/>
</dbReference>
<keyword evidence="5" id="KW-1185">Reference proteome</keyword>
<dbReference type="EC" id="2.7.11.1" evidence="1"/>
<gene>
    <name evidence="4" type="ORF">EXIGLDRAFT_722642</name>
</gene>
<dbReference type="PROSITE" id="PS50011">
    <property type="entry name" value="PROTEIN_KINASE_DOM"/>
    <property type="match status" value="1"/>
</dbReference>
<organism evidence="4 5">
    <name type="scientific">Exidia glandulosa HHB12029</name>
    <dbReference type="NCBI Taxonomy" id="1314781"/>
    <lineage>
        <taxon>Eukaryota</taxon>
        <taxon>Fungi</taxon>
        <taxon>Dikarya</taxon>
        <taxon>Basidiomycota</taxon>
        <taxon>Agaricomycotina</taxon>
        <taxon>Agaricomycetes</taxon>
        <taxon>Auriculariales</taxon>
        <taxon>Exidiaceae</taxon>
        <taxon>Exidia</taxon>
    </lineage>
</organism>
<keyword evidence="4" id="KW-0808">Transferase</keyword>
<dbReference type="InterPro" id="IPR050235">
    <property type="entry name" value="CK1_Ser-Thr_kinase"/>
</dbReference>
<dbReference type="InterPro" id="IPR008271">
    <property type="entry name" value="Ser/Thr_kinase_AS"/>
</dbReference>
<dbReference type="InParanoid" id="A0A165F6E9"/>
<dbReference type="SUPFAM" id="SSF56112">
    <property type="entry name" value="Protein kinase-like (PK-like)"/>
    <property type="match status" value="1"/>
</dbReference>
<evidence type="ECO:0000313" key="4">
    <source>
        <dbReference type="EMBL" id="KZV88465.1"/>
    </source>
</evidence>
<dbReference type="OrthoDB" id="3265205at2759"/>
<dbReference type="PROSITE" id="PS00108">
    <property type="entry name" value="PROTEIN_KINASE_ST"/>
    <property type="match status" value="1"/>
</dbReference>
<proteinExistence type="predicted"/>
<feature type="domain" description="Protein kinase" evidence="3">
    <location>
        <begin position="3"/>
        <end position="300"/>
    </location>
</feature>
<dbReference type="AlphaFoldDB" id="A0A165F6E9"/>
<dbReference type="EMBL" id="KV426099">
    <property type="protein sequence ID" value="KZV88465.1"/>
    <property type="molecule type" value="Genomic_DNA"/>
</dbReference>
<evidence type="ECO:0000313" key="5">
    <source>
        <dbReference type="Proteomes" id="UP000077266"/>
    </source>
</evidence>
<evidence type="ECO:0000256" key="1">
    <source>
        <dbReference type="ARBA" id="ARBA00012513"/>
    </source>
</evidence>
<accession>A0A165F6E9</accession>
<dbReference type="InterPro" id="IPR000719">
    <property type="entry name" value="Prot_kinase_dom"/>
</dbReference>
<evidence type="ECO:0000256" key="2">
    <source>
        <dbReference type="SAM" id="MobiDB-lite"/>
    </source>
</evidence>
<sequence length="373" mass="41677">MKLALDKLIGRRGFSRVYVARVTSSSSTNSEVAVKKMHITKHVQNSVLRHEACAYILLAGHSSVPEVYAWGRSQYYDYLALELLGEDVFSVRDGLTLRNFVILACAMLDALEHVHSRGIVHCDVKPGNFLFSRAAPGYQLKLIDFGLAIPFRTGASEPERSTGHLRGTELYASIPAHMHCTLARRDDMESLAYTLVHLACGRLPWAHPSVNILHRKVAWRAEAAGVPPVLAQFVASTRALGFDAEPEYAHWRAAFRALVPLRDDDQFNPADEGLRVIDWAPQIQPQPQPQIQILQNPPSSDSDSDSIPSSDDGWVPTSVWPAPVSIRLSHLFADGDEQAVVRDSERLERIEEPPEMGKAWLVQCDRPERMMDF</sequence>
<name>A0A165F6E9_EXIGL</name>
<dbReference type="PANTHER" id="PTHR11909">
    <property type="entry name" value="CASEIN KINASE-RELATED"/>
    <property type="match status" value="1"/>
</dbReference>
<evidence type="ECO:0000259" key="3">
    <source>
        <dbReference type="PROSITE" id="PS50011"/>
    </source>
</evidence>
<reference evidence="4 5" key="1">
    <citation type="journal article" date="2016" name="Mol. Biol. Evol.">
        <title>Comparative Genomics of Early-Diverging Mushroom-Forming Fungi Provides Insights into the Origins of Lignocellulose Decay Capabilities.</title>
        <authorList>
            <person name="Nagy L.G."/>
            <person name="Riley R."/>
            <person name="Tritt A."/>
            <person name="Adam C."/>
            <person name="Daum C."/>
            <person name="Floudas D."/>
            <person name="Sun H."/>
            <person name="Yadav J.S."/>
            <person name="Pangilinan J."/>
            <person name="Larsson K.H."/>
            <person name="Matsuura K."/>
            <person name="Barry K."/>
            <person name="Labutti K."/>
            <person name="Kuo R."/>
            <person name="Ohm R.A."/>
            <person name="Bhattacharya S.S."/>
            <person name="Shirouzu T."/>
            <person name="Yoshinaga Y."/>
            <person name="Martin F.M."/>
            <person name="Grigoriev I.V."/>
            <person name="Hibbett D.S."/>
        </authorList>
    </citation>
    <scope>NUCLEOTIDE SEQUENCE [LARGE SCALE GENOMIC DNA]</scope>
    <source>
        <strain evidence="4 5">HHB12029</strain>
    </source>
</reference>
<dbReference type="STRING" id="1314781.A0A165F6E9"/>
<dbReference type="GO" id="GO:0005524">
    <property type="term" value="F:ATP binding"/>
    <property type="evidence" value="ECO:0007669"/>
    <property type="project" value="InterPro"/>
</dbReference>
<dbReference type="Gene3D" id="1.10.510.10">
    <property type="entry name" value="Transferase(Phosphotransferase) domain 1"/>
    <property type="match status" value="1"/>
</dbReference>
<feature type="compositionally biased region" description="Low complexity" evidence="2">
    <location>
        <begin position="290"/>
        <end position="312"/>
    </location>
</feature>
<protein>
    <recommendedName>
        <fullName evidence="1">non-specific serine/threonine protein kinase</fullName>
        <ecNumber evidence="1">2.7.11.1</ecNumber>
    </recommendedName>
</protein>
<dbReference type="Pfam" id="PF00069">
    <property type="entry name" value="Pkinase"/>
    <property type="match status" value="1"/>
</dbReference>
<keyword evidence="4" id="KW-0418">Kinase</keyword>